<protein>
    <submittedName>
        <fullName evidence="1">Uncharacterized protein</fullName>
    </submittedName>
</protein>
<dbReference type="EMBL" id="LXQA010297187">
    <property type="protein sequence ID" value="MCI41858.1"/>
    <property type="molecule type" value="Genomic_DNA"/>
</dbReference>
<comment type="caution">
    <text evidence="1">The sequence shown here is derived from an EMBL/GenBank/DDBJ whole genome shotgun (WGS) entry which is preliminary data.</text>
</comment>
<evidence type="ECO:0000313" key="1">
    <source>
        <dbReference type="EMBL" id="MCI41858.1"/>
    </source>
</evidence>
<accession>A0A392RZ01</accession>
<sequence length="30" mass="3270">EDGTISHCLMLCPCAIVIWTDCGFNDVQQG</sequence>
<evidence type="ECO:0000313" key="2">
    <source>
        <dbReference type="Proteomes" id="UP000265520"/>
    </source>
</evidence>
<reference evidence="1 2" key="1">
    <citation type="journal article" date="2018" name="Front. Plant Sci.">
        <title>Red Clover (Trifolium pratense) and Zigzag Clover (T. medium) - A Picture of Genomic Similarities and Differences.</title>
        <authorList>
            <person name="Dluhosova J."/>
            <person name="Istvanek J."/>
            <person name="Nedelnik J."/>
            <person name="Repkova J."/>
        </authorList>
    </citation>
    <scope>NUCLEOTIDE SEQUENCE [LARGE SCALE GENOMIC DNA]</scope>
    <source>
        <strain evidence="2">cv. 10/8</strain>
        <tissue evidence="1">Leaf</tissue>
    </source>
</reference>
<organism evidence="1 2">
    <name type="scientific">Trifolium medium</name>
    <dbReference type="NCBI Taxonomy" id="97028"/>
    <lineage>
        <taxon>Eukaryota</taxon>
        <taxon>Viridiplantae</taxon>
        <taxon>Streptophyta</taxon>
        <taxon>Embryophyta</taxon>
        <taxon>Tracheophyta</taxon>
        <taxon>Spermatophyta</taxon>
        <taxon>Magnoliopsida</taxon>
        <taxon>eudicotyledons</taxon>
        <taxon>Gunneridae</taxon>
        <taxon>Pentapetalae</taxon>
        <taxon>rosids</taxon>
        <taxon>fabids</taxon>
        <taxon>Fabales</taxon>
        <taxon>Fabaceae</taxon>
        <taxon>Papilionoideae</taxon>
        <taxon>50 kb inversion clade</taxon>
        <taxon>NPAAA clade</taxon>
        <taxon>Hologalegina</taxon>
        <taxon>IRL clade</taxon>
        <taxon>Trifolieae</taxon>
        <taxon>Trifolium</taxon>
    </lineage>
</organism>
<name>A0A392RZ01_9FABA</name>
<dbReference type="Proteomes" id="UP000265520">
    <property type="component" value="Unassembled WGS sequence"/>
</dbReference>
<proteinExistence type="predicted"/>
<keyword evidence="2" id="KW-1185">Reference proteome</keyword>
<dbReference type="AlphaFoldDB" id="A0A392RZ01"/>
<feature type="non-terminal residue" evidence="1">
    <location>
        <position position="1"/>
    </location>
</feature>